<accession>A0A9W6FST1</accession>
<dbReference type="SFLD" id="SFLDG01017">
    <property type="entry name" value="Polyprenyl_Transferase_Like"/>
    <property type="match status" value="1"/>
</dbReference>
<dbReference type="PANTHER" id="PTHR12001">
    <property type="entry name" value="GERANYLGERANYL PYROPHOSPHATE SYNTHASE"/>
    <property type="match status" value="1"/>
</dbReference>
<dbReference type="Gene3D" id="1.10.600.10">
    <property type="entry name" value="Farnesyl Diphosphate Synthase"/>
    <property type="match status" value="1"/>
</dbReference>
<evidence type="ECO:0000256" key="4">
    <source>
        <dbReference type="ARBA" id="ARBA00022723"/>
    </source>
</evidence>
<proteinExistence type="inferred from homology"/>
<dbReference type="SUPFAM" id="SSF48576">
    <property type="entry name" value="Terpenoid synthases"/>
    <property type="match status" value="1"/>
</dbReference>
<keyword evidence="4" id="KW-0479">Metal-binding</keyword>
<dbReference type="CDD" id="cd00685">
    <property type="entry name" value="Trans_IPPS_HT"/>
    <property type="match status" value="1"/>
</dbReference>
<dbReference type="InterPro" id="IPR033749">
    <property type="entry name" value="Polyprenyl_synt_CS"/>
</dbReference>
<evidence type="ECO:0000313" key="7">
    <source>
        <dbReference type="EMBL" id="GLI29087.1"/>
    </source>
</evidence>
<dbReference type="GO" id="GO:0004659">
    <property type="term" value="F:prenyltransferase activity"/>
    <property type="evidence" value="ECO:0007669"/>
    <property type="project" value="InterPro"/>
</dbReference>
<evidence type="ECO:0000256" key="2">
    <source>
        <dbReference type="ARBA" id="ARBA00006706"/>
    </source>
</evidence>
<dbReference type="InterPro" id="IPR000092">
    <property type="entry name" value="Polyprenyl_synt"/>
</dbReference>
<gene>
    <name evidence="7" type="ORF">ARHIZOSPH14_33290</name>
</gene>
<keyword evidence="8" id="KW-1185">Reference proteome</keyword>
<evidence type="ECO:0000256" key="1">
    <source>
        <dbReference type="ARBA" id="ARBA00001946"/>
    </source>
</evidence>
<dbReference type="Pfam" id="PF00348">
    <property type="entry name" value="polyprenyl_synt"/>
    <property type="match status" value="1"/>
</dbReference>
<comment type="similarity">
    <text evidence="2 6">Belongs to the FPP/GGPP synthase family.</text>
</comment>
<sequence>MPESSHLVDLVHARIDEFLTERHSILVSISPDLDPIATFSRRFLSGGKRFRALFCYWGWQAVHGHSGGFDPFAEDGDPETDPVGVVSVAAALECFHAAALVHDDIIDHSDTRRGAPAAHREFESLHREAGWDGDAAAFGEATAILVGDLLLGWADDLIQAGTSVLDDPARAIAARREFQRMRAEVTAGQYLDILEEQAWRSQPEAQLRPRAERVIVYKSARYSIEAPLRIGAALAGADPAQLAALSDFGLPLGIAYQLRDDLLGVFGDPATTGKPSGDDLREGKRTVLIAVARELLAPGQRRLLDELLGDPGLDAAQVEMLQETLRACGAVDEIERIISARVAEATAALEDAPLSRAARAELTALAETVARRER</sequence>
<dbReference type="Proteomes" id="UP001144396">
    <property type="component" value="Unassembled WGS sequence"/>
</dbReference>
<dbReference type="RefSeq" id="WP_281886972.1">
    <property type="nucleotide sequence ID" value="NZ_BSDP01000001.1"/>
</dbReference>
<protein>
    <submittedName>
        <fullName evidence="7">Geranylgeranyl pyrophosphate synthase</fullName>
    </submittedName>
</protein>
<comment type="cofactor">
    <cofactor evidence="1">
        <name>Mg(2+)</name>
        <dbReference type="ChEBI" id="CHEBI:18420"/>
    </cofactor>
</comment>
<dbReference type="GO" id="GO:0008299">
    <property type="term" value="P:isoprenoid biosynthetic process"/>
    <property type="evidence" value="ECO:0007669"/>
    <property type="project" value="InterPro"/>
</dbReference>
<evidence type="ECO:0000256" key="3">
    <source>
        <dbReference type="ARBA" id="ARBA00022679"/>
    </source>
</evidence>
<evidence type="ECO:0000256" key="5">
    <source>
        <dbReference type="ARBA" id="ARBA00022842"/>
    </source>
</evidence>
<dbReference type="GO" id="GO:0046872">
    <property type="term" value="F:metal ion binding"/>
    <property type="evidence" value="ECO:0007669"/>
    <property type="project" value="UniProtKB-KW"/>
</dbReference>
<evidence type="ECO:0000256" key="6">
    <source>
        <dbReference type="RuleBase" id="RU004466"/>
    </source>
</evidence>
<keyword evidence="3 6" id="KW-0808">Transferase</keyword>
<dbReference type="PROSITE" id="PS00723">
    <property type="entry name" value="POLYPRENYL_SYNTHASE_1"/>
    <property type="match status" value="1"/>
</dbReference>
<keyword evidence="5" id="KW-0460">Magnesium</keyword>
<comment type="caution">
    <text evidence="7">The sequence shown here is derived from an EMBL/GenBank/DDBJ whole genome shotgun (WGS) entry which is preliminary data.</text>
</comment>
<dbReference type="AlphaFoldDB" id="A0A9W6FST1"/>
<name>A0A9W6FST1_9MICO</name>
<dbReference type="InterPro" id="IPR008949">
    <property type="entry name" value="Isoprenoid_synthase_dom_sf"/>
</dbReference>
<dbReference type="SFLD" id="SFLDS00005">
    <property type="entry name" value="Isoprenoid_Synthase_Type_I"/>
    <property type="match status" value="1"/>
</dbReference>
<organism evidence="7 8">
    <name type="scientific">Agromyces rhizosphaerae</name>
    <dbReference type="NCBI Taxonomy" id="88374"/>
    <lineage>
        <taxon>Bacteria</taxon>
        <taxon>Bacillati</taxon>
        <taxon>Actinomycetota</taxon>
        <taxon>Actinomycetes</taxon>
        <taxon>Micrococcales</taxon>
        <taxon>Microbacteriaceae</taxon>
        <taxon>Agromyces</taxon>
    </lineage>
</organism>
<dbReference type="PANTHER" id="PTHR12001:SF85">
    <property type="entry name" value="SHORT CHAIN ISOPRENYL DIPHOSPHATE SYNTHASE"/>
    <property type="match status" value="1"/>
</dbReference>
<evidence type="ECO:0000313" key="8">
    <source>
        <dbReference type="Proteomes" id="UP001144396"/>
    </source>
</evidence>
<reference evidence="7" key="1">
    <citation type="submission" date="2022-12" db="EMBL/GenBank/DDBJ databases">
        <title>Reference genome sequencing for broad-spectrum identification of bacterial and archaeal isolates by mass spectrometry.</title>
        <authorList>
            <person name="Sekiguchi Y."/>
            <person name="Tourlousse D.M."/>
        </authorList>
    </citation>
    <scope>NUCLEOTIDE SEQUENCE</scope>
    <source>
        <strain evidence="7">14</strain>
    </source>
</reference>
<dbReference type="EMBL" id="BSDP01000001">
    <property type="protein sequence ID" value="GLI29087.1"/>
    <property type="molecule type" value="Genomic_DNA"/>
</dbReference>
<dbReference type="PROSITE" id="PS00444">
    <property type="entry name" value="POLYPRENYL_SYNTHASE_2"/>
    <property type="match status" value="1"/>
</dbReference>